<dbReference type="OrthoDB" id="7767057at2"/>
<keyword evidence="1" id="KW-0732">Signal</keyword>
<evidence type="ECO:0000256" key="1">
    <source>
        <dbReference type="SAM" id="SignalP"/>
    </source>
</evidence>
<name>A0A4S8FD60_9BURK</name>
<evidence type="ECO:0000259" key="2">
    <source>
        <dbReference type="Pfam" id="PF13360"/>
    </source>
</evidence>
<dbReference type="AlphaFoldDB" id="A0A4S8FD60"/>
<feature type="domain" description="Pyrrolo-quinoline quinone repeat" evidence="2">
    <location>
        <begin position="63"/>
        <end position="238"/>
    </location>
</feature>
<dbReference type="Proteomes" id="UP000308917">
    <property type="component" value="Unassembled WGS sequence"/>
</dbReference>
<organism evidence="3 4">
    <name type="scientific">Lampropedia puyangensis</name>
    <dbReference type="NCBI Taxonomy" id="1330072"/>
    <lineage>
        <taxon>Bacteria</taxon>
        <taxon>Pseudomonadati</taxon>
        <taxon>Pseudomonadota</taxon>
        <taxon>Betaproteobacteria</taxon>
        <taxon>Burkholderiales</taxon>
        <taxon>Comamonadaceae</taxon>
        <taxon>Lampropedia</taxon>
    </lineage>
</organism>
<dbReference type="RefSeq" id="WP_136571803.1">
    <property type="nucleotide sequence ID" value="NZ_STFG01000001.1"/>
</dbReference>
<feature type="chain" id="PRO_5020726552" evidence="1">
    <location>
        <begin position="20"/>
        <end position="386"/>
    </location>
</feature>
<sequence>MTFSISHTLSAVACAVLLAGCQSTPTQTPQSSNASTTSNTSATLANAPVLRQDTFDGVYEITATADGGSLFVASVTGFDPQNGGFVHRLDARTLQTVQTVQVPRRAFALGLNNATNTLYVGNTMEGSLSVVDARSGTFKGLIQLAEPKQNDKGQTVYAHTRKVIVDEVHNRVFVTSPGRPGLIWIVDGATNTLTHTITSDGIWSAGAAYDAERNRLYIGQGGENEVLVINPDRGTVVQQLSTGEMTEAHKGRSANFFINIALDAQGQRLFAAGGQKNQVYVWDLASGQVIQRIPFSTSTLDILYNSARNEVVTSHRGDDKTGTGFVSILDGTTFAIKRTIDLPVHPNSLALSPNGQTLYVTVKAPHGDKHPAFRKDAKDGVVRIDL</sequence>
<evidence type="ECO:0000313" key="4">
    <source>
        <dbReference type="Proteomes" id="UP000308917"/>
    </source>
</evidence>
<dbReference type="PANTHER" id="PTHR47197">
    <property type="entry name" value="PROTEIN NIRF"/>
    <property type="match status" value="1"/>
</dbReference>
<dbReference type="SUPFAM" id="SSF51004">
    <property type="entry name" value="C-terminal (heme d1) domain of cytochrome cd1-nitrite reductase"/>
    <property type="match status" value="1"/>
</dbReference>
<keyword evidence="4" id="KW-1185">Reference proteome</keyword>
<dbReference type="EMBL" id="STFG01000001">
    <property type="protein sequence ID" value="THU05091.1"/>
    <property type="molecule type" value="Genomic_DNA"/>
</dbReference>
<protein>
    <submittedName>
        <fullName evidence="3">YncE family protein</fullName>
    </submittedName>
</protein>
<feature type="signal peptide" evidence="1">
    <location>
        <begin position="1"/>
        <end position="19"/>
    </location>
</feature>
<proteinExistence type="predicted"/>
<dbReference type="Gene3D" id="2.130.10.10">
    <property type="entry name" value="YVTN repeat-like/Quinoprotein amine dehydrogenase"/>
    <property type="match status" value="1"/>
</dbReference>
<gene>
    <name evidence="3" type="ORF">E9531_00620</name>
</gene>
<accession>A0A4S8FD60</accession>
<evidence type="ECO:0000313" key="3">
    <source>
        <dbReference type="EMBL" id="THU05091.1"/>
    </source>
</evidence>
<comment type="caution">
    <text evidence="3">The sequence shown here is derived from an EMBL/GenBank/DDBJ whole genome shotgun (WGS) entry which is preliminary data.</text>
</comment>
<dbReference type="PANTHER" id="PTHR47197:SF3">
    <property type="entry name" value="DIHYDRO-HEME D1 DEHYDROGENASE"/>
    <property type="match status" value="1"/>
</dbReference>
<dbReference type="Pfam" id="PF13360">
    <property type="entry name" value="PQQ_2"/>
    <property type="match status" value="1"/>
</dbReference>
<dbReference type="InterPro" id="IPR015943">
    <property type="entry name" value="WD40/YVTN_repeat-like_dom_sf"/>
</dbReference>
<reference evidence="3 4" key="1">
    <citation type="journal article" date="2015" name="Antonie Van Leeuwenhoek">
        <title>Lampropedia puyangensis sp. nov., isolated from symptomatic bark of Populus ? euramericana canker and emended description of Lampropedia hyalina (Ehrenberg 1832) Lee et al. 2004.</title>
        <authorList>
            <person name="Li Y."/>
            <person name="Wang T."/>
            <person name="Piao C.G."/>
            <person name="Wang L.F."/>
            <person name="Tian G.Z."/>
            <person name="Zhu T.H."/>
            <person name="Guo M.W."/>
        </authorList>
    </citation>
    <scope>NUCLEOTIDE SEQUENCE [LARGE SCALE GENOMIC DNA]</scope>
    <source>
        <strain evidence="3 4">2-bin</strain>
    </source>
</reference>
<dbReference type="InterPro" id="IPR051200">
    <property type="entry name" value="Host-pathogen_enzymatic-act"/>
</dbReference>
<dbReference type="InterPro" id="IPR002372">
    <property type="entry name" value="PQQ_rpt_dom"/>
</dbReference>
<dbReference type="InterPro" id="IPR011048">
    <property type="entry name" value="Haem_d1_sf"/>
</dbReference>